<dbReference type="PRINTS" id="PR00834">
    <property type="entry name" value="PROTEASES2C"/>
</dbReference>
<sequence>MNDDLNNNEISKTNETNEINKTNDNITDSESNNKDLTMEMQVPSEDYKEKESKETPPILENNNYSSINDNKIKKNKGGMRKRIVAYIIVGVICSTLGGVGSAIVTMNIMKDTNVAATPKASDTKVASTAKAKLIASNSTDILTVPQIVKKVSSSVVAISTKTTAVSNDQSGQTAQQEGVGTGVIFNKDGYILTNYHVVSGAQNVKVTLSDGKEVSAKVINYDAASDVAVIKLTDNTKVPGVAEFGDSDKIEVGESVVAIGNPLGKEFLGSVTTGVVSALNRQVSIENKNLKFIQTDAAINAGNSGGPLVNSKGQVIGINTAKIGETGVEGLGFSIPINTITPKIENLIKPILTIGISCRDIDGGDANSTAGIGVIEVQKSSPAEKAGILPSDIIIKFDGKKVKTVDELNKLKATHKAGDVVKTEIVRDGKIIKVNITLSV</sequence>
<keyword evidence="4" id="KW-0812">Transmembrane</keyword>
<feature type="region of interest" description="Disordered" evidence="3">
    <location>
        <begin position="1"/>
        <end position="72"/>
    </location>
</feature>
<dbReference type="PROSITE" id="PS50106">
    <property type="entry name" value="PDZ"/>
    <property type="match status" value="1"/>
</dbReference>
<keyword evidence="4" id="KW-1133">Transmembrane helix</keyword>
<accession>A0A7Y3WTG1</accession>
<name>A0A7Y3WTG1_9CLOT</name>
<dbReference type="InterPro" id="IPR001940">
    <property type="entry name" value="Peptidase_S1C"/>
</dbReference>
<keyword evidence="4" id="KW-0472">Membrane</keyword>
<dbReference type="SUPFAM" id="SSF50156">
    <property type="entry name" value="PDZ domain-like"/>
    <property type="match status" value="1"/>
</dbReference>
<dbReference type="Gene3D" id="2.30.42.10">
    <property type="match status" value="1"/>
</dbReference>
<dbReference type="GO" id="GO:0004252">
    <property type="term" value="F:serine-type endopeptidase activity"/>
    <property type="evidence" value="ECO:0007669"/>
    <property type="project" value="InterPro"/>
</dbReference>
<dbReference type="InterPro" id="IPR001478">
    <property type="entry name" value="PDZ"/>
</dbReference>
<dbReference type="Proteomes" id="UP000531659">
    <property type="component" value="Unassembled WGS sequence"/>
</dbReference>
<evidence type="ECO:0000256" key="3">
    <source>
        <dbReference type="SAM" id="MobiDB-lite"/>
    </source>
</evidence>
<dbReference type="PANTHER" id="PTHR43343:SF3">
    <property type="entry name" value="PROTEASE DO-LIKE 8, CHLOROPLASTIC"/>
    <property type="match status" value="1"/>
</dbReference>
<comment type="caution">
    <text evidence="6">The sequence shown here is derived from an EMBL/GenBank/DDBJ whole genome shotgun (WGS) entry which is preliminary data.</text>
</comment>
<feature type="compositionally biased region" description="Low complexity" evidence="3">
    <location>
        <begin position="13"/>
        <end position="28"/>
    </location>
</feature>
<feature type="compositionally biased region" description="Basic and acidic residues" evidence="3">
    <location>
        <begin position="45"/>
        <end position="54"/>
    </location>
</feature>
<keyword evidence="2" id="KW-0378">Hydrolase</keyword>
<evidence type="ECO:0000313" key="6">
    <source>
        <dbReference type="EMBL" id="NNU76978.1"/>
    </source>
</evidence>
<dbReference type="PANTHER" id="PTHR43343">
    <property type="entry name" value="PEPTIDASE S12"/>
    <property type="match status" value="1"/>
</dbReference>
<dbReference type="GO" id="GO:0006508">
    <property type="term" value="P:proteolysis"/>
    <property type="evidence" value="ECO:0007669"/>
    <property type="project" value="UniProtKB-KW"/>
</dbReference>
<proteinExistence type="predicted"/>
<dbReference type="EMBL" id="JABEYB010000010">
    <property type="protein sequence ID" value="NNU76978.1"/>
    <property type="molecule type" value="Genomic_DNA"/>
</dbReference>
<evidence type="ECO:0000256" key="4">
    <source>
        <dbReference type="SAM" id="Phobius"/>
    </source>
</evidence>
<reference evidence="6 7" key="1">
    <citation type="submission" date="2020-05" db="EMBL/GenBank/DDBJ databases">
        <title>Complete genome of Clostridium estertheticum subspecies estertheticum, isolated from Vacuum packed lamb meat from New Zealand imported to Switzerland.</title>
        <authorList>
            <person name="Wambui J."/>
            <person name="Stevens M.J.A."/>
            <person name="Stephan R."/>
        </authorList>
    </citation>
    <scope>NUCLEOTIDE SEQUENCE [LARGE SCALE GENOMIC DNA]</scope>
    <source>
        <strain evidence="6 7">CEST001</strain>
    </source>
</reference>
<dbReference type="SMART" id="SM00228">
    <property type="entry name" value="PDZ"/>
    <property type="match status" value="1"/>
</dbReference>
<keyword evidence="1 6" id="KW-0645">Protease</keyword>
<feature type="domain" description="PDZ" evidence="5">
    <location>
        <begin position="354"/>
        <end position="429"/>
    </location>
</feature>
<dbReference type="InterPro" id="IPR051201">
    <property type="entry name" value="Chloro_Bact_Ser_Proteases"/>
</dbReference>
<dbReference type="SUPFAM" id="SSF50494">
    <property type="entry name" value="Trypsin-like serine proteases"/>
    <property type="match status" value="1"/>
</dbReference>
<dbReference type="RefSeq" id="WP_171297677.1">
    <property type="nucleotide sequence ID" value="NZ_CP077615.1"/>
</dbReference>
<evidence type="ECO:0000256" key="2">
    <source>
        <dbReference type="ARBA" id="ARBA00022801"/>
    </source>
</evidence>
<organism evidence="6 7">
    <name type="scientific">Clostridium estertheticum</name>
    <dbReference type="NCBI Taxonomy" id="238834"/>
    <lineage>
        <taxon>Bacteria</taxon>
        <taxon>Bacillati</taxon>
        <taxon>Bacillota</taxon>
        <taxon>Clostridia</taxon>
        <taxon>Eubacteriales</taxon>
        <taxon>Clostridiaceae</taxon>
        <taxon>Clostridium</taxon>
    </lineage>
</organism>
<dbReference type="InterPro" id="IPR036034">
    <property type="entry name" value="PDZ_sf"/>
</dbReference>
<evidence type="ECO:0000259" key="5">
    <source>
        <dbReference type="PROSITE" id="PS50106"/>
    </source>
</evidence>
<protein>
    <submittedName>
        <fullName evidence="6">Trypsin-like serine protease</fullName>
    </submittedName>
</protein>
<gene>
    <name evidence="6" type="ORF">HLQ16_13615</name>
</gene>
<dbReference type="InterPro" id="IPR009003">
    <property type="entry name" value="Peptidase_S1_PA"/>
</dbReference>
<dbReference type="GeneID" id="83591003"/>
<evidence type="ECO:0000256" key="1">
    <source>
        <dbReference type="ARBA" id="ARBA00022670"/>
    </source>
</evidence>
<evidence type="ECO:0000313" key="7">
    <source>
        <dbReference type="Proteomes" id="UP000531659"/>
    </source>
</evidence>
<dbReference type="Pfam" id="PF13365">
    <property type="entry name" value="Trypsin_2"/>
    <property type="match status" value="1"/>
</dbReference>
<dbReference type="Gene3D" id="2.40.10.120">
    <property type="match status" value="1"/>
</dbReference>
<feature type="compositionally biased region" description="Polar residues" evidence="3">
    <location>
        <begin position="1"/>
        <end position="11"/>
    </location>
</feature>
<dbReference type="AlphaFoldDB" id="A0A7Y3WTG1"/>
<dbReference type="Pfam" id="PF13180">
    <property type="entry name" value="PDZ_2"/>
    <property type="match status" value="1"/>
</dbReference>
<feature type="transmembrane region" description="Helical" evidence="4">
    <location>
        <begin position="83"/>
        <end position="104"/>
    </location>
</feature>